<feature type="non-terminal residue" evidence="1">
    <location>
        <position position="1"/>
    </location>
</feature>
<sequence length="60" mass="7162">NAWCIIGANYWCIIPCPMTQGILIKITYYINEMRRPYRKKVKIKCSLKRKNLKNGEILKM</sequence>
<comment type="caution">
    <text evidence="1">The sequence shown here is derived from an EMBL/GenBank/DDBJ whole genome shotgun (WGS) entry which is preliminary data.</text>
</comment>
<gene>
    <name evidence="1" type="ORF">CO162_06405</name>
</gene>
<dbReference type="AlphaFoldDB" id="A0A2M7YEN1"/>
<reference evidence="2" key="1">
    <citation type="submission" date="2017-09" db="EMBL/GenBank/DDBJ databases">
        <title>Depth-based differentiation of microbial function through sediment-hosted aquifers and enrichment of novel symbionts in the deep terrestrial subsurface.</title>
        <authorList>
            <person name="Probst A.J."/>
            <person name="Ladd B."/>
            <person name="Jarett J.K."/>
            <person name="Geller-Mcgrath D.E."/>
            <person name="Sieber C.M.K."/>
            <person name="Emerson J.B."/>
            <person name="Anantharaman K."/>
            <person name="Thomas B.C."/>
            <person name="Malmstrom R."/>
            <person name="Stieglmeier M."/>
            <person name="Klingl A."/>
            <person name="Woyke T."/>
            <person name="Ryan C.M."/>
            <person name="Banfield J.F."/>
        </authorList>
    </citation>
    <scope>NUCLEOTIDE SEQUENCE [LARGE SCALE GENOMIC DNA]</scope>
</reference>
<name>A0A2M7YEN1_9BACT</name>
<protein>
    <submittedName>
        <fullName evidence="1">Uncharacterized protein</fullName>
    </submittedName>
</protein>
<evidence type="ECO:0000313" key="1">
    <source>
        <dbReference type="EMBL" id="PJA61413.1"/>
    </source>
</evidence>
<proteinExistence type="predicted"/>
<accession>A0A2M7YEN1</accession>
<dbReference type="Proteomes" id="UP000229213">
    <property type="component" value="Unassembled WGS sequence"/>
</dbReference>
<organism evidence="1 2">
    <name type="scientific">bacterium (Candidatus Ratteibacteria) CG_4_9_14_3_um_filter_41_21</name>
    <dbReference type="NCBI Taxonomy" id="2014289"/>
    <lineage>
        <taxon>Bacteria</taxon>
        <taxon>Candidatus Ratteibacteria</taxon>
    </lineage>
</organism>
<dbReference type="EMBL" id="PFWI01000231">
    <property type="protein sequence ID" value="PJA61413.1"/>
    <property type="molecule type" value="Genomic_DNA"/>
</dbReference>
<evidence type="ECO:0000313" key="2">
    <source>
        <dbReference type="Proteomes" id="UP000229213"/>
    </source>
</evidence>